<dbReference type="OrthoDB" id="1259749at2"/>
<reference evidence="1" key="4">
    <citation type="submission" date="2024-05" db="EMBL/GenBank/DDBJ databases">
        <authorList>
            <person name="Sun Q."/>
            <person name="Sedlacek I."/>
        </authorList>
    </citation>
    <scope>NUCLEOTIDE SEQUENCE</scope>
    <source>
        <strain evidence="1">CCM 8490</strain>
    </source>
</reference>
<sequence>MKNEILFKVLQLDSIFGLLDWTERAFIHQYIIGKSKTLTEKILDAYGFIEDHDWDAPEMRYMDDRLLYFKHNGEWLLIAEYKKLTT</sequence>
<name>A0A420DE24_9FLAO</name>
<proteinExistence type="predicted"/>
<dbReference type="Proteomes" id="UP000285906">
    <property type="component" value="Unassembled WGS sequence"/>
</dbReference>
<protein>
    <submittedName>
        <fullName evidence="2">Uncharacterized protein</fullName>
    </submittedName>
</protein>
<keyword evidence="4" id="KW-1185">Reference proteome</keyword>
<reference evidence="2 3" key="2">
    <citation type="submission" date="2018-09" db="EMBL/GenBank/DDBJ databases">
        <title>Genomic Encyclopedia of Archaeal and Bacterial Type Strains, Phase II (KMG-II): from individual species to whole genera.</title>
        <authorList>
            <person name="Goeker M."/>
        </authorList>
    </citation>
    <scope>NUCLEOTIDE SEQUENCE [LARGE SCALE GENOMIC DNA]</scope>
    <source>
        <strain evidence="2 3">DSM 27620</strain>
    </source>
</reference>
<dbReference type="Proteomes" id="UP000658202">
    <property type="component" value="Unassembled WGS sequence"/>
</dbReference>
<evidence type="ECO:0000313" key="3">
    <source>
        <dbReference type="Proteomes" id="UP000285906"/>
    </source>
</evidence>
<reference evidence="1" key="1">
    <citation type="journal article" date="2014" name="Int. J. Syst. Evol. Microbiol.">
        <title>Complete genome of a new Firmicutes species belonging to the dominant human colonic microbiota ('Ruminococcus bicirculans') reveals two chromosomes and a selective capacity to utilize plant glucans.</title>
        <authorList>
            <consortium name="NISC Comparative Sequencing Program"/>
            <person name="Wegmann U."/>
            <person name="Louis P."/>
            <person name="Goesmann A."/>
            <person name="Henrissat B."/>
            <person name="Duncan S.H."/>
            <person name="Flint H.J."/>
        </authorList>
    </citation>
    <scope>NUCLEOTIDE SEQUENCE</scope>
    <source>
        <strain evidence="1">CCM 8490</strain>
    </source>
</reference>
<accession>A0A420DE24</accession>
<reference evidence="4" key="3">
    <citation type="journal article" date="2019" name="Int. J. Syst. Evol. Microbiol.">
        <title>The Global Catalogue of Microorganisms (GCM) 10K type strain sequencing project: providing services to taxonomists for standard genome sequencing and annotation.</title>
        <authorList>
            <consortium name="The Broad Institute Genomics Platform"/>
            <consortium name="The Broad Institute Genome Sequencing Center for Infectious Disease"/>
            <person name="Wu L."/>
            <person name="Ma J."/>
        </authorList>
    </citation>
    <scope>NUCLEOTIDE SEQUENCE [LARGE SCALE GENOMIC DNA]</scope>
    <source>
        <strain evidence="4">CCM 8490</strain>
    </source>
</reference>
<dbReference type="EMBL" id="BMCW01000001">
    <property type="protein sequence ID" value="GGG47271.1"/>
    <property type="molecule type" value="Genomic_DNA"/>
</dbReference>
<comment type="caution">
    <text evidence="2">The sequence shown here is derived from an EMBL/GenBank/DDBJ whole genome shotgun (WGS) entry which is preliminary data.</text>
</comment>
<dbReference type="EMBL" id="RAQH01000001">
    <property type="protein sequence ID" value="RKE90042.1"/>
    <property type="molecule type" value="Genomic_DNA"/>
</dbReference>
<evidence type="ECO:0000313" key="4">
    <source>
        <dbReference type="Proteomes" id="UP000658202"/>
    </source>
</evidence>
<dbReference type="RefSeq" id="WP_120212317.1">
    <property type="nucleotide sequence ID" value="NZ_BMCW01000001.1"/>
</dbReference>
<organism evidence="2 3">
    <name type="scientific">Epilithonimonas arachidiradicis</name>
    <dbReference type="NCBI Taxonomy" id="1617282"/>
    <lineage>
        <taxon>Bacteria</taxon>
        <taxon>Pseudomonadati</taxon>
        <taxon>Bacteroidota</taxon>
        <taxon>Flavobacteriia</taxon>
        <taxon>Flavobacteriales</taxon>
        <taxon>Weeksellaceae</taxon>
        <taxon>Chryseobacterium group</taxon>
        <taxon>Epilithonimonas</taxon>
    </lineage>
</organism>
<dbReference type="AlphaFoldDB" id="A0A420DE24"/>
<evidence type="ECO:0000313" key="1">
    <source>
        <dbReference type="EMBL" id="GGG47271.1"/>
    </source>
</evidence>
<evidence type="ECO:0000313" key="2">
    <source>
        <dbReference type="EMBL" id="RKE90042.1"/>
    </source>
</evidence>
<gene>
    <name evidence="2" type="ORF">BXY58_0627</name>
    <name evidence="1" type="ORF">GCM10007332_05990</name>
</gene>